<sequence length="329" mass="36072">MAARLEKRLLGGERVYTRDRICELAGVSVEQARRYWRAMGFPDVGDDTVAFTEADLEALRRLLALEGEGVLDHEFALSITRALGHTQARLVEWQVQALLEDLMERRWLRPRDASLTAVALAGEHLDDWEHLLVYAWRRQLAAVTGRALLVSQGRDDAAQEGWRTVGFADLVSYTRLSQRMDERALGRLVSRFERLSHDTVAGRGGRVVKTIGDEVLFVADRAEDAAAIALDLAETMARDPVLPDVRVGLATGGVVSRLGDVFGRTVNLASRLTALAQPGTVLCDRATAAQLADAPGLELDRERVRAVRGWGLVEPVVLRRAAPADGAPG</sequence>
<dbReference type="EMBL" id="QZEZ01000005">
    <property type="protein sequence ID" value="RJK95494.1"/>
    <property type="molecule type" value="Genomic_DNA"/>
</dbReference>
<dbReference type="InterPro" id="IPR001054">
    <property type="entry name" value="A/G_cyclase"/>
</dbReference>
<keyword evidence="4" id="KW-1185">Reference proteome</keyword>
<dbReference type="GO" id="GO:0035556">
    <property type="term" value="P:intracellular signal transduction"/>
    <property type="evidence" value="ECO:0007669"/>
    <property type="project" value="InterPro"/>
</dbReference>
<dbReference type="AlphaFoldDB" id="A0A3A3YYY7"/>
<feature type="domain" description="Guanylate cyclase" evidence="2">
    <location>
        <begin position="164"/>
        <end position="273"/>
    </location>
</feature>
<evidence type="ECO:0000256" key="1">
    <source>
        <dbReference type="ARBA" id="ARBA00005381"/>
    </source>
</evidence>
<name>A0A3A3YYY7_9ACTN</name>
<evidence type="ECO:0000313" key="3">
    <source>
        <dbReference type="EMBL" id="RJK95494.1"/>
    </source>
</evidence>
<organism evidence="3 4">
    <name type="scientific">Vallicoccus soli</name>
    <dbReference type="NCBI Taxonomy" id="2339232"/>
    <lineage>
        <taxon>Bacteria</taxon>
        <taxon>Bacillati</taxon>
        <taxon>Actinomycetota</taxon>
        <taxon>Actinomycetes</taxon>
        <taxon>Motilibacterales</taxon>
        <taxon>Vallicoccaceae</taxon>
        <taxon>Vallicoccus</taxon>
    </lineage>
</organism>
<dbReference type="GO" id="GO:0004016">
    <property type="term" value="F:adenylate cyclase activity"/>
    <property type="evidence" value="ECO:0007669"/>
    <property type="project" value="UniProtKB-ARBA"/>
</dbReference>
<dbReference type="CDD" id="cd07302">
    <property type="entry name" value="CHD"/>
    <property type="match status" value="1"/>
</dbReference>
<evidence type="ECO:0000313" key="4">
    <source>
        <dbReference type="Proteomes" id="UP000265614"/>
    </source>
</evidence>
<dbReference type="PROSITE" id="PS50125">
    <property type="entry name" value="GUANYLATE_CYCLASE_2"/>
    <property type="match status" value="1"/>
</dbReference>
<dbReference type="OrthoDB" id="310836at2"/>
<dbReference type="PANTHER" id="PTHR43081:SF19">
    <property type="entry name" value="PH-SENSITIVE ADENYLATE CYCLASE RV1264"/>
    <property type="match status" value="1"/>
</dbReference>
<protein>
    <submittedName>
        <fullName evidence="3">Adenylate/guanylate cyclase domain-containing protein</fullName>
    </submittedName>
</protein>
<accession>A0A3A3YYY7</accession>
<reference evidence="3 4" key="1">
    <citation type="submission" date="2018-09" db="EMBL/GenBank/DDBJ databases">
        <title>YIM 75000 draft genome.</title>
        <authorList>
            <person name="Tang S."/>
            <person name="Feng Y."/>
        </authorList>
    </citation>
    <scope>NUCLEOTIDE SEQUENCE [LARGE SCALE GENOMIC DNA]</scope>
    <source>
        <strain evidence="3 4">YIM 75000</strain>
    </source>
</reference>
<comment type="similarity">
    <text evidence="1">Belongs to the adenylyl cyclase class-3 family.</text>
</comment>
<dbReference type="Gene3D" id="3.30.70.1230">
    <property type="entry name" value="Nucleotide cyclase"/>
    <property type="match status" value="1"/>
</dbReference>
<dbReference type="SMART" id="SM00044">
    <property type="entry name" value="CYCc"/>
    <property type="match status" value="1"/>
</dbReference>
<evidence type="ECO:0000259" key="2">
    <source>
        <dbReference type="PROSITE" id="PS50125"/>
    </source>
</evidence>
<gene>
    <name evidence="3" type="ORF">D5H78_11655</name>
</gene>
<proteinExistence type="inferred from homology"/>
<comment type="caution">
    <text evidence="3">The sequence shown here is derived from an EMBL/GenBank/DDBJ whole genome shotgun (WGS) entry which is preliminary data.</text>
</comment>
<dbReference type="Proteomes" id="UP000265614">
    <property type="component" value="Unassembled WGS sequence"/>
</dbReference>
<dbReference type="Pfam" id="PF16701">
    <property type="entry name" value="Ad_Cy_reg"/>
    <property type="match status" value="1"/>
</dbReference>
<dbReference type="InterPro" id="IPR032026">
    <property type="entry name" value="Ad_Cy_reg"/>
</dbReference>
<dbReference type="InterPro" id="IPR029787">
    <property type="entry name" value="Nucleotide_cyclase"/>
</dbReference>
<dbReference type="Pfam" id="PF00211">
    <property type="entry name" value="Guanylate_cyc"/>
    <property type="match status" value="1"/>
</dbReference>
<dbReference type="SUPFAM" id="SSF55073">
    <property type="entry name" value="Nucleotide cyclase"/>
    <property type="match status" value="1"/>
</dbReference>
<dbReference type="PANTHER" id="PTHR43081">
    <property type="entry name" value="ADENYLATE CYCLASE, TERMINAL-DIFFERENTIATION SPECIFIC-RELATED"/>
    <property type="match status" value="1"/>
</dbReference>
<dbReference type="GO" id="GO:0006171">
    <property type="term" value="P:cAMP biosynthetic process"/>
    <property type="evidence" value="ECO:0007669"/>
    <property type="project" value="TreeGrafter"/>
</dbReference>
<dbReference type="InterPro" id="IPR050697">
    <property type="entry name" value="Adenylyl/Guanylyl_Cyclase_3/4"/>
</dbReference>